<dbReference type="Pfam" id="PF13563">
    <property type="entry name" value="2_5_RNA_ligase2"/>
    <property type="match status" value="1"/>
</dbReference>
<proteinExistence type="predicted"/>
<gene>
    <name evidence="2" type="primary">thpR_4</name>
    <name evidence="2" type="ORF">SDC9_18641</name>
</gene>
<dbReference type="GO" id="GO:0004113">
    <property type="term" value="F:2',3'-cyclic-nucleotide 3'-phosphodiesterase activity"/>
    <property type="evidence" value="ECO:0007669"/>
    <property type="project" value="InterPro"/>
</dbReference>
<evidence type="ECO:0000313" key="2">
    <source>
        <dbReference type="EMBL" id="MPL72848.1"/>
    </source>
</evidence>
<dbReference type="Gene3D" id="3.90.1140.10">
    <property type="entry name" value="Cyclic phosphodiesterase"/>
    <property type="match status" value="1"/>
</dbReference>
<evidence type="ECO:0000256" key="1">
    <source>
        <dbReference type="ARBA" id="ARBA00022801"/>
    </source>
</evidence>
<comment type="caution">
    <text evidence="2">The sequence shown here is derived from an EMBL/GenBank/DDBJ whole genome shotgun (WGS) entry which is preliminary data.</text>
</comment>
<dbReference type="AlphaFoldDB" id="A0A644U0T7"/>
<dbReference type="GO" id="GO:0008664">
    <property type="term" value="F:RNA 2',3'-cyclic 3'-phosphodiesterase activity"/>
    <property type="evidence" value="ECO:0007669"/>
    <property type="project" value="InterPro"/>
</dbReference>
<keyword evidence="1 2" id="KW-0378">Hydrolase</keyword>
<protein>
    <submittedName>
        <fullName evidence="2">RNA 2',3'-cyclic phosphodiesterase</fullName>
        <ecNumber evidence="2">3.1.4.-</ecNumber>
    </submittedName>
</protein>
<reference evidence="2" key="1">
    <citation type="submission" date="2019-08" db="EMBL/GenBank/DDBJ databases">
        <authorList>
            <person name="Kucharzyk K."/>
            <person name="Murdoch R.W."/>
            <person name="Higgins S."/>
            <person name="Loffler F."/>
        </authorList>
    </citation>
    <scope>NUCLEOTIDE SEQUENCE</scope>
</reference>
<dbReference type="EC" id="3.1.4.-" evidence="2"/>
<dbReference type="PANTHER" id="PTHR35561">
    <property type="entry name" value="RNA 2',3'-CYCLIC PHOSPHODIESTERASE"/>
    <property type="match status" value="1"/>
</dbReference>
<dbReference type="PANTHER" id="PTHR35561:SF1">
    <property type="entry name" value="RNA 2',3'-CYCLIC PHOSPHODIESTERASE"/>
    <property type="match status" value="1"/>
</dbReference>
<accession>A0A644U0T7</accession>
<dbReference type="InterPro" id="IPR004175">
    <property type="entry name" value="RNA_CPDase"/>
</dbReference>
<dbReference type="EMBL" id="VSSQ01000068">
    <property type="protein sequence ID" value="MPL72848.1"/>
    <property type="molecule type" value="Genomic_DNA"/>
</dbReference>
<name>A0A644U0T7_9ZZZZ</name>
<dbReference type="InterPro" id="IPR009097">
    <property type="entry name" value="Cyclic_Pdiesterase"/>
</dbReference>
<sequence length="376" mass="43628">MSKELKSISSEITSNELSIIGISTTLNGLSLAQSINSLLNTDLRLCKDFESYNKENNQSYCFKNYHYSNNIHHLKHFLISNKNNENKLLLKTHIKFDYIYVIIGRDNKICASEFRDKVKKVQNIQLIQNVYPTTTSKDQLKQEEKTAKILDIFGNPSITSNKTKKSSTKKLETGIAVKQFIDDIDYYLENVMSNKRIFLAYNVVLNNEVIYTIDKLKNHFSKQNISLIPKENYHLTLQYVGESTFKQLNNIIFSTKEILDQSQNIEVEIDKIHYFHTNDNDLTLFLSIKDNATLEQTYKTIHNEYLKLNLSLSLRKFVPHITIAKIHGVENISLLKQEIDTLFKISPLKLQLSKPILFESVSIGNKVRYDIVKLFE</sequence>
<dbReference type="NCBIfam" id="TIGR02258">
    <property type="entry name" value="2_5_ligase"/>
    <property type="match status" value="1"/>
</dbReference>
<dbReference type="SUPFAM" id="SSF55144">
    <property type="entry name" value="LigT-like"/>
    <property type="match status" value="1"/>
</dbReference>
<organism evidence="2">
    <name type="scientific">bioreactor metagenome</name>
    <dbReference type="NCBI Taxonomy" id="1076179"/>
    <lineage>
        <taxon>unclassified sequences</taxon>
        <taxon>metagenomes</taxon>
        <taxon>ecological metagenomes</taxon>
    </lineage>
</organism>